<evidence type="ECO:0000313" key="2">
    <source>
        <dbReference type="Proteomes" id="UP000295097"/>
    </source>
</evidence>
<dbReference type="Proteomes" id="UP000295097">
    <property type="component" value="Unassembled WGS sequence"/>
</dbReference>
<evidence type="ECO:0000313" key="1">
    <source>
        <dbReference type="EMBL" id="TCT41174.1"/>
    </source>
</evidence>
<sequence>MDDVRERLRRVSRIEEALVKAFEDADVPIDRSDDGDTMTCSLNEDMGVTWHLSLSSLARDIERLLS</sequence>
<reference evidence="1 2" key="1">
    <citation type="submission" date="2019-03" db="EMBL/GenBank/DDBJ databases">
        <title>Freshwater and sediment microbial communities from various areas in North America, analyzing microbe dynamics in response to fracking.</title>
        <authorList>
            <person name="Lamendella R."/>
        </authorList>
    </citation>
    <scope>NUCLEOTIDE SEQUENCE [LARGE SCALE GENOMIC DNA]</scope>
    <source>
        <strain evidence="1 2">175.2</strain>
    </source>
</reference>
<gene>
    <name evidence="1" type="ORF">EDC90_1007151</name>
</gene>
<name>A0A4R3NW67_9HYPH</name>
<dbReference type="AlphaFoldDB" id="A0A4R3NW67"/>
<dbReference type="RefSeq" id="WP_132309955.1">
    <property type="nucleotide sequence ID" value="NZ_SMAR01000007.1"/>
</dbReference>
<comment type="caution">
    <text evidence="1">The sequence shown here is derived from an EMBL/GenBank/DDBJ whole genome shotgun (WGS) entry which is preliminary data.</text>
</comment>
<accession>A0A4R3NW67</accession>
<dbReference type="EMBL" id="SMAR01000007">
    <property type="protein sequence ID" value="TCT41174.1"/>
    <property type="molecule type" value="Genomic_DNA"/>
</dbReference>
<protein>
    <submittedName>
        <fullName evidence="1">Uncharacterized protein</fullName>
    </submittedName>
</protein>
<organism evidence="1 2">
    <name type="scientific">Martelella mediterranea</name>
    <dbReference type="NCBI Taxonomy" id="293089"/>
    <lineage>
        <taxon>Bacteria</taxon>
        <taxon>Pseudomonadati</taxon>
        <taxon>Pseudomonadota</taxon>
        <taxon>Alphaproteobacteria</taxon>
        <taxon>Hyphomicrobiales</taxon>
        <taxon>Aurantimonadaceae</taxon>
        <taxon>Martelella</taxon>
    </lineage>
</organism>
<keyword evidence="2" id="KW-1185">Reference proteome</keyword>
<proteinExistence type="predicted"/>